<dbReference type="Proteomes" id="UP001417504">
    <property type="component" value="Unassembled WGS sequence"/>
</dbReference>
<feature type="transmembrane region" description="Helical" evidence="1">
    <location>
        <begin position="6"/>
        <end position="25"/>
    </location>
</feature>
<name>A0AAP0PLE5_9MAGN</name>
<accession>A0AAP0PLE5</accession>
<evidence type="ECO:0000313" key="3">
    <source>
        <dbReference type="Proteomes" id="UP001417504"/>
    </source>
</evidence>
<comment type="caution">
    <text evidence="2">The sequence shown here is derived from an EMBL/GenBank/DDBJ whole genome shotgun (WGS) entry which is preliminary data.</text>
</comment>
<reference evidence="2 3" key="1">
    <citation type="submission" date="2024-01" db="EMBL/GenBank/DDBJ databases">
        <title>Genome assemblies of Stephania.</title>
        <authorList>
            <person name="Yang L."/>
        </authorList>
    </citation>
    <scope>NUCLEOTIDE SEQUENCE [LARGE SCALE GENOMIC DNA]</scope>
    <source>
        <strain evidence="2">QJT</strain>
        <tissue evidence="2">Leaf</tissue>
    </source>
</reference>
<keyword evidence="3" id="KW-1185">Reference proteome</keyword>
<keyword evidence="1" id="KW-0812">Transmembrane</keyword>
<evidence type="ECO:0000313" key="2">
    <source>
        <dbReference type="EMBL" id="KAK9145825.1"/>
    </source>
</evidence>
<sequence>MAPAGTLYFSLSNAIAAAATGVCFFSQNKEHKTQEASIEHSCLGAKAKEKHMKVGQVPKIAQAFDGLHCEMQIKTFVEIACTDMDEPMKLRDDVESR</sequence>
<dbReference type="AlphaFoldDB" id="A0AAP0PLE5"/>
<evidence type="ECO:0000256" key="1">
    <source>
        <dbReference type="SAM" id="Phobius"/>
    </source>
</evidence>
<dbReference type="EMBL" id="JBBNAE010000002">
    <property type="protein sequence ID" value="KAK9145825.1"/>
    <property type="molecule type" value="Genomic_DNA"/>
</dbReference>
<keyword evidence="1" id="KW-1133">Transmembrane helix</keyword>
<protein>
    <submittedName>
        <fullName evidence="2">Uncharacterized protein</fullName>
    </submittedName>
</protein>
<gene>
    <name evidence="2" type="ORF">Sjap_005728</name>
</gene>
<organism evidence="2 3">
    <name type="scientific">Stephania japonica</name>
    <dbReference type="NCBI Taxonomy" id="461633"/>
    <lineage>
        <taxon>Eukaryota</taxon>
        <taxon>Viridiplantae</taxon>
        <taxon>Streptophyta</taxon>
        <taxon>Embryophyta</taxon>
        <taxon>Tracheophyta</taxon>
        <taxon>Spermatophyta</taxon>
        <taxon>Magnoliopsida</taxon>
        <taxon>Ranunculales</taxon>
        <taxon>Menispermaceae</taxon>
        <taxon>Menispermoideae</taxon>
        <taxon>Cissampelideae</taxon>
        <taxon>Stephania</taxon>
    </lineage>
</organism>
<proteinExistence type="predicted"/>
<keyword evidence="1" id="KW-0472">Membrane</keyword>